<accession>A0A6N4XT42</accession>
<organism evidence="2 3">
    <name type="scientific">Chryseobacterium fistulae</name>
    <dbReference type="NCBI Taxonomy" id="2675058"/>
    <lineage>
        <taxon>Bacteria</taxon>
        <taxon>Pseudomonadati</taxon>
        <taxon>Bacteroidota</taxon>
        <taxon>Flavobacteriia</taxon>
        <taxon>Flavobacteriales</taxon>
        <taxon>Weeksellaceae</taxon>
        <taxon>Chryseobacterium group</taxon>
        <taxon>Chryseobacterium</taxon>
    </lineage>
</organism>
<dbReference type="InterPro" id="IPR025272">
    <property type="entry name" value="SocA_Panacea"/>
</dbReference>
<dbReference type="InterPro" id="IPR010982">
    <property type="entry name" value="Lambda_DNA-bd_dom_sf"/>
</dbReference>
<gene>
    <name evidence="2" type="ORF">CHRY9393_02120</name>
</gene>
<dbReference type="Gene3D" id="1.10.260.40">
    <property type="entry name" value="lambda repressor-like DNA-binding domains"/>
    <property type="match status" value="1"/>
</dbReference>
<proteinExistence type="predicted"/>
<dbReference type="EMBL" id="CACVBY010000047">
    <property type="protein sequence ID" value="CAA7389331.1"/>
    <property type="molecule type" value="Genomic_DNA"/>
</dbReference>
<dbReference type="GO" id="GO:0003677">
    <property type="term" value="F:DNA binding"/>
    <property type="evidence" value="ECO:0007669"/>
    <property type="project" value="InterPro"/>
</dbReference>
<dbReference type="Proteomes" id="UP000445309">
    <property type="component" value="Unassembled WGS sequence"/>
</dbReference>
<dbReference type="AlphaFoldDB" id="A0A6N4XT42"/>
<protein>
    <recommendedName>
        <fullName evidence="1">HTH cro/C1-type domain-containing protein</fullName>
    </recommendedName>
</protein>
<dbReference type="PROSITE" id="PS50943">
    <property type="entry name" value="HTH_CROC1"/>
    <property type="match status" value="1"/>
</dbReference>
<name>A0A6N4XT42_9FLAO</name>
<evidence type="ECO:0000313" key="3">
    <source>
        <dbReference type="Proteomes" id="UP000445309"/>
    </source>
</evidence>
<keyword evidence="3" id="KW-1185">Reference proteome</keyword>
<reference evidence="2 3" key="1">
    <citation type="submission" date="2020-01" db="EMBL/GenBank/DDBJ databases">
        <authorList>
            <person name="Rodrigo-Torres L."/>
            <person name="Arahal R. D."/>
            <person name="Lucena T."/>
        </authorList>
    </citation>
    <scope>NUCLEOTIDE SEQUENCE [LARGE SCALE GENOMIC DNA]</scope>
    <source>
        <strain evidence="2 3">CECT 9393</strain>
    </source>
</reference>
<dbReference type="CDD" id="cd00093">
    <property type="entry name" value="HTH_XRE"/>
    <property type="match status" value="1"/>
</dbReference>
<evidence type="ECO:0000313" key="2">
    <source>
        <dbReference type="EMBL" id="CAA7389331.1"/>
    </source>
</evidence>
<sequence length="331" mass="39145">MKSPFTGKEMKLVKDKRSMEFRKEKFNIIFHYYLCEDSMEQFTDIKLDELNINQLHNQYRDKHNIPFPDEIKLIRQKYKLSQNKICKILGFGANVYRGYEVGDVPSLSNAKLIQIANDPKGFIKLVEMVDDFNMDVKNELINEIEKLIKDEEQNSFDIDHRSYLLGNVFPNIFSGYKRPSFEKLTNMILYFGEKLNPFKTKMNKLLFYSDFLMFKKYCFSISGVKYLAIDRGPVPDNFQSIYDYLKNDNYIEFDIVDFGEYYGEKIINVKNFDKSLFSETELEILDFVATHFADINSTAISDISHTEKAWMENHQNKKIINYNYAFDLQSV</sequence>
<dbReference type="SUPFAM" id="SSF47413">
    <property type="entry name" value="lambda repressor-like DNA-binding domains"/>
    <property type="match status" value="1"/>
</dbReference>
<dbReference type="Pfam" id="PF13274">
    <property type="entry name" value="SocA_Panacea"/>
    <property type="match status" value="1"/>
</dbReference>
<feature type="domain" description="HTH cro/C1-type" evidence="1">
    <location>
        <begin position="71"/>
        <end position="113"/>
    </location>
</feature>
<dbReference type="InterPro" id="IPR001387">
    <property type="entry name" value="Cro/C1-type_HTH"/>
</dbReference>
<evidence type="ECO:0000259" key="1">
    <source>
        <dbReference type="PROSITE" id="PS50943"/>
    </source>
</evidence>
<dbReference type="RefSeq" id="WP_162073255.1">
    <property type="nucleotide sequence ID" value="NZ_CACVBY010000047.1"/>
</dbReference>